<gene>
    <name evidence="1" type="ORF">E3U43_011503</name>
</gene>
<comment type="caution">
    <text evidence="1">The sequence shown here is derived from an EMBL/GenBank/DDBJ whole genome shotgun (WGS) entry which is preliminary data.</text>
</comment>
<evidence type="ECO:0000313" key="2">
    <source>
        <dbReference type="Proteomes" id="UP000793456"/>
    </source>
</evidence>
<dbReference type="EMBL" id="CM011691">
    <property type="protein sequence ID" value="TMS07410.1"/>
    <property type="molecule type" value="Genomic_DNA"/>
</dbReference>
<protein>
    <submittedName>
        <fullName evidence="1">Uncharacterized protein</fullName>
    </submittedName>
</protein>
<organism evidence="1 2">
    <name type="scientific">Larimichthys crocea</name>
    <name type="common">Large yellow croaker</name>
    <name type="synonym">Pseudosciaena crocea</name>
    <dbReference type="NCBI Taxonomy" id="215358"/>
    <lineage>
        <taxon>Eukaryota</taxon>
        <taxon>Metazoa</taxon>
        <taxon>Chordata</taxon>
        <taxon>Craniata</taxon>
        <taxon>Vertebrata</taxon>
        <taxon>Euteleostomi</taxon>
        <taxon>Actinopterygii</taxon>
        <taxon>Neopterygii</taxon>
        <taxon>Teleostei</taxon>
        <taxon>Neoteleostei</taxon>
        <taxon>Acanthomorphata</taxon>
        <taxon>Eupercaria</taxon>
        <taxon>Sciaenidae</taxon>
        <taxon>Larimichthys</taxon>
    </lineage>
</organism>
<name>A0ACD3QJQ4_LARCR</name>
<accession>A0ACD3QJQ4</accession>
<sequence length="141" mass="15239">MITPVVQKGILCPPLFLFHLNTPQNRQSCDTAVDERPGHCGLQRAGSESRCLISMCSPSSPSPPSHLSAQDDGCANIANIKCATRTTRSAFAVHFPPTSNVYQGTGDTLSKITNLPTVPLRVPLKVWIPLWGMFTFSCGNL</sequence>
<dbReference type="Proteomes" id="UP000793456">
    <property type="component" value="Chromosome XVIII"/>
</dbReference>
<evidence type="ECO:0000313" key="1">
    <source>
        <dbReference type="EMBL" id="TMS07410.1"/>
    </source>
</evidence>
<reference evidence="1" key="1">
    <citation type="submission" date="2018-11" db="EMBL/GenBank/DDBJ databases">
        <title>The sequence and de novo assembly of Larimichthys crocea genome using PacBio and Hi-C technologies.</title>
        <authorList>
            <person name="Xu P."/>
            <person name="Chen B."/>
            <person name="Zhou Z."/>
            <person name="Ke Q."/>
            <person name="Wu Y."/>
            <person name="Bai H."/>
            <person name="Pu F."/>
        </authorList>
    </citation>
    <scope>NUCLEOTIDE SEQUENCE</scope>
    <source>
        <tissue evidence="1">Muscle</tissue>
    </source>
</reference>
<keyword evidence="2" id="KW-1185">Reference proteome</keyword>
<proteinExistence type="predicted"/>